<evidence type="ECO:0000313" key="2">
    <source>
        <dbReference type="Proteomes" id="UP000177871"/>
    </source>
</evidence>
<protein>
    <submittedName>
        <fullName evidence="1">Uncharacterized protein</fullName>
    </submittedName>
</protein>
<name>A0A1F6A100_9BACT</name>
<comment type="caution">
    <text evidence="1">The sequence shown here is derived from an EMBL/GenBank/DDBJ whole genome shotgun (WGS) entry which is preliminary data.</text>
</comment>
<organism evidence="1 2">
    <name type="scientific">Candidatus Gottesmanbacteria bacterium RIFCSPHIGHO2_01_FULL_47_48</name>
    <dbReference type="NCBI Taxonomy" id="1798381"/>
    <lineage>
        <taxon>Bacteria</taxon>
        <taxon>Candidatus Gottesmaniibacteriota</taxon>
    </lineage>
</organism>
<dbReference type="Proteomes" id="UP000177871">
    <property type="component" value="Unassembled WGS sequence"/>
</dbReference>
<reference evidence="1 2" key="1">
    <citation type="journal article" date="2016" name="Nat. Commun.">
        <title>Thousands of microbial genomes shed light on interconnected biogeochemical processes in an aquifer system.</title>
        <authorList>
            <person name="Anantharaman K."/>
            <person name="Brown C.T."/>
            <person name="Hug L.A."/>
            <person name="Sharon I."/>
            <person name="Castelle C.J."/>
            <person name="Probst A.J."/>
            <person name="Thomas B.C."/>
            <person name="Singh A."/>
            <person name="Wilkins M.J."/>
            <person name="Karaoz U."/>
            <person name="Brodie E.L."/>
            <person name="Williams K.H."/>
            <person name="Hubbard S.S."/>
            <person name="Banfield J.F."/>
        </authorList>
    </citation>
    <scope>NUCLEOTIDE SEQUENCE [LARGE SCALE GENOMIC DNA]</scope>
</reference>
<evidence type="ECO:0000313" key="1">
    <source>
        <dbReference type="EMBL" id="OGG18380.1"/>
    </source>
</evidence>
<gene>
    <name evidence="1" type="ORF">A2721_00335</name>
</gene>
<dbReference type="AlphaFoldDB" id="A0A1F6A100"/>
<proteinExistence type="predicted"/>
<accession>A0A1F6A100</accession>
<dbReference type="STRING" id="1798381.A2721_00335"/>
<sequence length="94" mass="10204">MALITLRRTREAGGIASITVVQADVLPGTSLKNAVKGLRALDWQKTREAAQQAKRRDTLGTCMLDETRSCDPSDACGSCPQRLTVRGKTVNKVF</sequence>
<dbReference type="EMBL" id="MFJK01000015">
    <property type="protein sequence ID" value="OGG18380.1"/>
    <property type="molecule type" value="Genomic_DNA"/>
</dbReference>